<reference evidence="1" key="2">
    <citation type="submission" date="2013-05" db="EMBL/GenBank/DDBJ databases">
        <authorList>
            <person name="Carter J.-M."/>
            <person name="Baker S.C."/>
            <person name="Pink R."/>
            <person name="Carter D.R.F."/>
            <person name="Collins A."/>
            <person name="Tomlin J."/>
            <person name="Gibbs M."/>
            <person name="Breuker C.J."/>
        </authorList>
    </citation>
    <scope>NUCLEOTIDE SEQUENCE</scope>
    <source>
        <tissue evidence="1">Ovary</tissue>
    </source>
</reference>
<evidence type="ECO:0000313" key="1">
    <source>
        <dbReference type="EMBL" id="JAA90906.1"/>
    </source>
</evidence>
<sequence length="70" mass="8341">MKTIIQTKDLSQKQRLLRKLSDPTTISKNVVADYWVQVFNVFMKMDHKQAMPMLCHLENVQYDVDPNFIR</sequence>
<proteinExistence type="predicted"/>
<dbReference type="EMBL" id="GAIX01001654">
    <property type="protein sequence ID" value="JAA90906.1"/>
    <property type="molecule type" value="Transcribed_RNA"/>
</dbReference>
<name>S4PEA8_9NEOP</name>
<reference evidence="1" key="1">
    <citation type="journal article" date="2013" name="BMC Genomics">
        <title>Unscrambling butterfly oogenesis.</title>
        <authorList>
            <person name="Carter J.M."/>
            <person name="Baker S.C."/>
            <person name="Pink R."/>
            <person name="Carter D.R."/>
            <person name="Collins A."/>
            <person name="Tomlin J."/>
            <person name="Gibbs M."/>
            <person name="Breuker C.J."/>
        </authorList>
    </citation>
    <scope>NUCLEOTIDE SEQUENCE</scope>
    <source>
        <tissue evidence="1">Ovary</tissue>
    </source>
</reference>
<protein>
    <submittedName>
        <fullName evidence="1">Uncharacterized protein</fullName>
    </submittedName>
</protein>
<dbReference type="AlphaFoldDB" id="S4PEA8"/>
<organism evidence="1">
    <name type="scientific">Pararge aegeria</name>
    <name type="common">speckled wood butterfly</name>
    <dbReference type="NCBI Taxonomy" id="116150"/>
    <lineage>
        <taxon>Eukaryota</taxon>
        <taxon>Metazoa</taxon>
        <taxon>Ecdysozoa</taxon>
        <taxon>Arthropoda</taxon>
        <taxon>Hexapoda</taxon>
        <taxon>Insecta</taxon>
        <taxon>Pterygota</taxon>
        <taxon>Neoptera</taxon>
        <taxon>Endopterygota</taxon>
        <taxon>Lepidoptera</taxon>
        <taxon>Glossata</taxon>
        <taxon>Ditrysia</taxon>
        <taxon>Papilionoidea</taxon>
        <taxon>Nymphalidae</taxon>
        <taxon>Satyrinae</taxon>
        <taxon>Satyrini</taxon>
        <taxon>Parargina</taxon>
        <taxon>Pararge</taxon>
    </lineage>
</organism>
<feature type="non-terminal residue" evidence="1">
    <location>
        <position position="70"/>
    </location>
</feature>
<accession>S4PEA8</accession>